<sequence>MNDFKGNNNPQLKGYIAEVWHTYTLNINATANRSTERASMVNSNKLGSVDVTTSWGEDYSLKYYKDGASSAMAQSHPLEWAYQRYIHSLKDKSNIPNRRDFLSMNGIDPNTDMMLGMYEGQARLIPTDQIKDAIVALDKQISKELNNLNNPDREQIAKILQDVRSKLTDHLSSPVGDQSMPLTEDMAKELAKLGKEGKFDPRRYDITIAKQADIRHICTNIFNAGLNAAWVSALIKILPNIYKLIINMINDEKLREEDLLNIGKSGLLGGAQGFVLGTITASITTYAEMGVLGDSLKALSMSENFAPAVSTIAVFAVQAICDSYKLVKGKMSEEEFAVNTERNLYIACGGIIGGLSMQLIWEVPVLSYALGSLIGSILGGFIFTTKEHIMMSLCVKGGYTVFGLVKQDYSLPKDVCKKLGYDVYGISDYEYEKYIMEKYDNEKYQFEHYQKETIDVIILKRGVISCRKIGYIL</sequence>
<evidence type="ECO:0000313" key="2">
    <source>
        <dbReference type="EMBL" id="MBM6736278.1"/>
    </source>
</evidence>
<dbReference type="RefSeq" id="WP_117652924.1">
    <property type="nucleotide sequence ID" value="NZ_JACLYZ010000046.1"/>
</dbReference>
<keyword evidence="1" id="KW-0472">Membrane</keyword>
<proteinExistence type="predicted"/>
<accession>A0ABS2E3T2</accession>
<keyword evidence="1" id="KW-1133">Transmembrane helix</keyword>
<reference evidence="2 3" key="1">
    <citation type="journal article" date="2021" name="Sci. Rep.">
        <title>The distribution of antibiotic resistance genes in chicken gut microbiota commensals.</title>
        <authorList>
            <person name="Juricova H."/>
            <person name="Matiasovicova J."/>
            <person name="Kubasova T."/>
            <person name="Cejkova D."/>
            <person name="Rychlik I."/>
        </authorList>
    </citation>
    <scope>NUCLEOTIDE SEQUENCE [LARGE SCALE GENOMIC DNA]</scope>
    <source>
        <strain evidence="2 3">An772</strain>
    </source>
</reference>
<feature type="transmembrane region" description="Helical" evidence="1">
    <location>
        <begin position="367"/>
        <end position="384"/>
    </location>
</feature>
<evidence type="ECO:0000256" key="1">
    <source>
        <dbReference type="SAM" id="Phobius"/>
    </source>
</evidence>
<evidence type="ECO:0000313" key="3">
    <source>
        <dbReference type="Proteomes" id="UP000766986"/>
    </source>
</evidence>
<organism evidence="2 3">
    <name type="scientific">Mediterranea massiliensis</name>
    <dbReference type="NCBI Taxonomy" id="1841865"/>
    <lineage>
        <taxon>Bacteria</taxon>
        <taxon>Pseudomonadati</taxon>
        <taxon>Bacteroidota</taxon>
        <taxon>Bacteroidia</taxon>
        <taxon>Bacteroidales</taxon>
        <taxon>Bacteroidaceae</taxon>
        <taxon>Mediterranea</taxon>
    </lineage>
</organism>
<comment type="caution">
    <text evidence="2">The sequence shown here is derived from an EMBL/GenBank/DDBJ whole genome shotgun (WGS) entry which is preliminary data.</text>
</comment>
<dbReference type="Proteomes" id="UP000766986">
    <property type="component" value="Unassembled WGS sequence"/>
</dbReference>
<keyword evidence="3" id="KW-1185">Reference proteome</keyword>
<dbReference type="EMBL" id="JACLYZ010000046">
    <property type="protein sequence ID" value="MBM6736278.1"/>
    <property type="molecule type" value="Genomic_DNA"/>
</dbReference>
<name>A0ABS2E3T2_9BACT</name>
<protein>
    <submittedName>
        <fullName evidence="2">Uncharacterized protein</fullName>
    </submittedName>
</protein>
<keyword evidence="1" id="KW-0812">Transmembrane</keyword>
<gene>
    <name evidence="2" type="ORF">H7U35_13820</name>
</gene>